<dbReference type="Pfam" id="PF04326">
    <property type="entry name" value="SLFN_AlbA_2"/>
    <property type="match status" value="1"/>
</dbReference>
<dbReference type="InterPro" id="IPR038475">
    <property type="entry name" value="RecG_C_sf"/>
</dbReference>
<keyword evidence="2" id="KW-0547">Nucleotide-binding</keyword>
<comment type="caution">
    <text evidence="2">The sequence shown here is derived from an EMBL/GenBank/DDBJ whole genome shotgun (WGS) entry which is preliminary data.</text>
</comment>
<dbReference type="EMBL" id="BAABJX010000057">
    <property type="protein sequence ID" value="GAA4847840.1"/>
    <property type="molecule type" value="Genomic_DNA"/>
</dbReference>
<dbReference type="PANTHER" id="PTHR30595">
    <property type="entry name" value="GLPR-RELATED TRANSCRIPTIONAL REPRESSOR"/>
    <property type="match status" value="1"/>
</dbReference>
<feature type="domain" description="Schlafen AlbA-2" evidence="1">
    <location>
        <begin position="15"/>
        <end position="125"/>
    </location>
</feature>
<dbReference type="InterPro" id="IPR038461">
    <property type="entry name" value="Schlafen_AlbA_2_dom_sf"/>
</dbReference>
<dbReference type="CDD" id="cd00090">
    <property type="entry name" value="HTH_ARSR"/>
    <property type="match status" value="1"/>
</dbReference>
<accession>A0ABP9DII5</accession>
<sequence length="475" mass="53573">MLSKEDVENIIQSGEGYNAEFKERLPKKLRELSEEVCAFANAAGGVVLIGVDDDNQVQRVTMDNAKRSALQNSLNEITPNLHCPIYAVVIEGREVWVIEVDSGNNKPYVLSGVIYVRQGPNTQKLTTVEQMRDFFQQADKIYFDEAPCREFSVEKDIDEEWFEEFRLEAGLSKAITRQQIINNLKVTTPDGSVKNGGVLFFGESPEHFFDTAAIRCIAFEGTTKTNIIDDKRFGGPLVNQYKQALQWLKSKLSVRYIIEDAGPRKEQWEIPEVALKEAIMNALAHRDYYDKGSRIVIELFEDRLEVTNPGGLVSAIKPDEFGFKSHSRNPLLFGLLVRINMVEQIGSGIRRMQDVVKEAGLPVPVFKTEGLFTVIFSRVSVDESSGESSGKSSGKNSMSWENTKQQIATNLSKKLSKSAWMILELVYENKDITIPEMAEQVGISERAIQKNIQKLKEEQLLERVGPDKGGYWKIC</sequence>
<dbReference type="InterPro" id="IPR011991">
    <property type="entry name" value="ArsR-like_HTH"/>
</dbReference>
<proteinExistence type="predicted"/>
<dbReference type="SUPFAM" id="SSF46785">
    <property type="entry name" value="Winged helix' DNA-binding domain"/>
    <property type="match status" value="1"/>
</dbReference>
<gene>
    <name evidence="2" type="ORF">GCM10023331_35730</name>
</gene>
<dbReference type="InterPro" id="IPR007421">
    <property type="entry name" value="Schlafen_AlbA_2_dom"/>
</dbReference>
<evidence type="ECO:0000313" key="3">
    <source>
        <dbReference type="Proteomes" id="UP001500298"/>
    </source>
</evidence>
<dbReference type="InterPro" id="IPR036388">
    <property type="entry name" value="WH-like_DNA-bd_sf"/>
</dbReference>
<evidence type="ECO:0000313" key="2">
    <source>
        <dbReference type="EMBL" id="GAA4847840.1"/>
    </source>
</evidence>
<dbReference type="Pfam" id="PF13412">
    <property type="entry name" value="HTH_24"/>
    <property type="match status" value="1"/>
</dbReference>
<name>A0ABP9DII5_9BACT</name>
<dbReference type="Proteomes" id="UP001500298">
    <property type="component" value="Unassembled WGS sequence"/>
</dbReference>
<keyword evidence="3" id="KW-1185">Reference proteome</keyword>
<dbReference type="GO" id="GO:0005524">
    <property type="term" value="F:ATP binding"/>
    <property type="evidence" value="ECO:0007669"/>
    <property type="project" value="UniProtKB-KW"/>
</dbReference>
<evidence type="ECO:0000259" key="1">
    <source>
        <dbReference type="Pfam" id="PF04326"/>
    </source>
</evidence>
<dbReference type="Gene3D" id="3.30.565.60">
    <property type="match status" value="1"/>
</dbReference>
<dbReference type="RefSeq" id="WP_345374305.1">
    <property type="nucleotide sequence ID" value="NZ_BAABJX010000057.1"/>
</dbReference>
<dbReference type="PANTHER" id="PTHR30595:SF6">
    <property type="entry name" value="SCHLAFEN ALBA-2 DOMAIN-CONTAINING PROTEIN"/>
    <property type="match status" value="1"/>
</dbReference>
<protein>
    <submittedName>
        <fullName evidence="2">ATP-binding protein</fullName>
    </submittedName>
</protein>
<dbReference type="Gene3D" id="3.30.950.30">
    <property type="entry name" value="Schlafen, AAA domain"/>
    <property type="match status" value="1"/>
</dbReference>
<dbReference type="InterPro" id="IPR036390">
    <property type="entry name" value="WH_DNA-bd_sf"/>
</dbReference>
<organism evidence="2 3">
    <name type="scientific">Algivirga pacifica</name>
    <dbReference type="NCBI Taxonomy" id="1162670"/>
    <lineage>
        <taxon>Bacteria</taxon>
        <taxon>Pseudomonadati</taxon>
        <taxon>Bacteroidota</taxon>
        <taxon>Cytophagia</taxon>
        <taxon>Cytophagales</taxon>
        <taxon>Flammeovirgaceae</taxon>
        <taxon>Algivirga</taxon>
    </lineage>
</organism>
<reference evidence="3" key="1">
    <citation type="journal article" date="2019" name="Int. J. Syst. Evol. Microbiol.">
        <title>The Global Catalogue of Microorganisms (GCM) 10K type strain sequencing project: providing services to taxonomists for standard genome sequencing and annotation.</title>
        <authorList>
            <consortium name="The Broad Institute Genomics Platform"/>
            <consortium name="The Broad Institute Genome Sequencing Center for Infectious Disease"/>
            <person name="Wu L."/>
            <person name="Ma J."/>
        </authorList>
    </citation>
    <scope>NUCLEOTIDE SEQUENCE [LARGE SCALE GENOMIC DNA]</scope>
    <source>
        <strain evidence="3">JCM 18326</strain>
    </source>
</reference>
<keyword evidence="2" id="KW-0067">ATP-binding</keyword>
<dbReference type="Pfam" id="PF13749">
    <property type="entry name" value="HATPase_c_4"/>
    <property type="match status" value="1"/>
</dbReference>
<dbReference type="Gene3D" id="1.10.10.10">
    <property type="entry name" value="Winged helix-like DNA-binding domain superfamily/Winged helix DNA-binding domain"/>
    <property type="match status" value="1"/>
</dbReference>